<dbReference type="GO" id="GO:0046513">
    <property type="term" value="P:ceramide biosynthetic process"/>
    <property type="evidence" value="ECO:0007669"/>
    <property type="project" value="InterPro"/>
</dbReference>
<evidence type="ECO:0000256" key="6">
    <source>
        <dbReference type="SAM" id="MobiDB-lite"/>
    </source>
</evidence>
<dbReference type="InterPro" id="IPR016439">
    <property type="entry name" value="Lag1/Lac1-like"/>
</dbReference>
<keyword evidence="3 7" id="KW-1133">Transmembrane helix</keyword>
<accession>A0A9K3GGP0</accession>
<name>A0A9K3GGP0_9EUKA</name>
<dbReference type="AlphaFoldDB" id="A0A9K3GGP0"/>
<dbReference type="Proteomes" id="UP000265618">
    <property type="component" value="Unassembled WGS sequence"/>
</dbReference>
<evidence type="ECO:0000256" key="4">
    <source>
        <dbReference type="ARBA" id="ARBA00023136"/>
    </source>
</evidence>
<evidence type="ECO:0000256" key="2">
    <source>
        <dbReference type="ARBA" id="ARBA00022692"/>
    </source>
</evidence>
<feature type="transmembrane region" description="Helical" evidence="7">
    <location>
        <begin position="63"/>
        <end position="80"/>
    </location>
</feature>
<protein>
    <submittedName>
        <fullName evidence="10">Ceramide synthase component Lag1/Lac1</fullName>
    </submittedName>
</protein>
<dbReference type="EMBL" id="BDIP01000250">
    <property type="protein sequence ID" value="GIQ80833.1"/>
    <property type="molecule type" value="Genomic_DNA"/>
</dbReference>
<feature type="domain" description="TLC" evidence="8">
    <location>
        <begin position="1"/>
        <end position="224"/>
    </location>
</feature>
<organism evidence="10 11">
    <name type="scientific">Kipferlia bialata</name>
    <dbReference type="NCBI Taxonomy" id="797122"/>
    <lineage>
        <taxon>Eukaryota</taxon>
        <taxon>Metamonada</taxon>
        <taxon>Carpediemonas-like organisms</taxon>
        <taxon>Kipferlia</taxon>
    </lineage>
</organism>
<feature type="transmembrane region" description="Helical" evidence="7">
    <location>
        <begin position="144"/>
        <end position="166"/>
    </location>
</feature>
<evidence type="ECO:0000313" key="9">
    <source>
        <dbReference type="EMBL" id="GIQ80833.1"/>
    </source>
</evidence>
<dbReference type="GO" id="GO:0016020">
    <property type="term" value="C:membrane"/>
    <property type="evidence" value="ECO:0007669"/>
    <property type="project" value="UniProtKB-SubCell"/>
</dbReference>
<dbReference type="GO" id="GO:0005783">
    <property type="term" value="C:endoplasmic reticulum"/>
    <property type="evidence" value="ECO:0007669"/>
    <property type="project" value="TreeGrafter"/>
</dbReference>
<reference evidence="10 11" key="2">
    <citation type="journal article" date="2018" name="PLoS ONE">
        <title>The draft genome of Kipferlia bialata reveals reductive genome evolution in fornicate parasites.</title>
        <authorList>
            <person name="Tanifuji G."/>
            <person name="Takabayashi S."/>
            <person name="Kume K."/>
            <person name="Takagi M."/>
            <person name="Nakayama T."/>
            <person name="Kamikawa R."/>
            <person name="Inagaki Y."/>
            <person name="Hashimoto T."/>
        </authorList>
    </citation>
    <scope>NUCLEOTIDE SEQUENCE [LARGE SCALE GENOMIC DNA]</scope>
    <source>
        <strain evidence="10">NY0173</strain>
    </source>
</reference>
<keyword evidence="11" id="KW-1185">Reference proteome</keyword>
<dbReference type="PANTHER" id="PTHR12560:SF0">
    <property type="entry name" value="LD18904P"/>
    <property type="match status" value="1"/>
</dbReference>
<feature type="transmembrane region" description="Helical" evidence="7">
    <location>
        <begin position="195"/>
        <end position="213"/>
    </location>
</feature>
<dbReference type="Pfam" id="PF03798">
    <property type="entry name" value="TRAM_LAG1_CLN8"/>
    <property type="match status" value="1"/>
</dbReference>
<evidence type="ECO:0000313" key="10">
    <source>
        <dbReference type="EMBL" id="GIQ83279.1"/>
    </source>
</evidence>
<proteinExistence type="predicted"/>
<evidence type="ECO:0000256" key="1">
    <source>
        <dbReference type="ARBA" id="ARBA00004141"/>
    </source>
</evidence>
<keyword evidence="4 5" id="KW-0472">Membrane</keyword>
<comment type="caution">
    <text evidence="10">The sequence shown here is derived from an EMBL/GenBank/DDBJ whole genome shotgun (WGS) entry which is preliminary data.</text>
</comment>
<reference evidence="10" key="1">
    <citation type="submission" date="2016-10" db="EMBL/GenBank/DDBJ databases">
        <authorList>
            <person name="Tanifuji G."/>
            <person name="Kume K."/>
            <person name="Nakayama T."/>
            <person name="Takabayashi S."/>
            <person name="Hashimoto T."/>
        </authorList>
    </citation>
    <scope>NUCLEOTIDE SEQUENCE</scope>
    <source>
        <strain evidence="10">NY0173</strain>
    </source>
</reference>
<dbReference type="PANTHER" id="PTHR12560">
    <property type="entry name" value="LONGEVITY ASSURANCE FACTOR 1 LAG1"/>
    <property type="match status" value="1"/>
</dbReference>
<evidence type="ECO:0000259" key="8">
    <source>
        <dbReference type="PROSITE" id="PS50922"/>
    </source>
</evidence>
<dbReference type="EMBL" id="BDIP01000987">
    <property type="protein sequence ID" value="GIQ83279.1"/>
    <property type="molecule type" value="Genomic_DNA"/>
</dbReference>
<evidence type="ECO:0000256" key="3">
    <source>
        <dbReference type="ARBA" id="ARBA00022989"/>
    </source>
</evidence>
<dbReference type="GO" id="GO:0050291">
    <property type="term" value="F:sphingosine N-acyltransferase activity"/>
    <property type="evidence" value="ECO:0007669"/>
    <property type="project" value="InterPro"/>
</dbReference>
<dbReference type="InterPro" id="IPR006634">
    <property type="entry name" value="TLC-dom"/>
</dbReference>
<feature type="region of interest" description="Disordered" evidence="6">
    <location>
        <begin position="234"/>
        <end position="281"/>
    </location>
</feature>
<gene>
    <name evidence="9" type="ORF">KIPB_001697</name>
    <name evidence="10" type="ORF">KIPB_004574</name>
</gene>
<dbReference type="SMART" id="SM00724">
    <property type="entry name" value="TLC"/>
    <property type="match status" value="1"/>
</dbReference>
<comment type="subcellular location">
    <subcellularLocation>
        <location evidence="1">Membrane</location>
        <topology evidence="1">Multi-pass membrane protein</topology>
    </subcellularLocation>
</comment>
<keyword evidence="2 5" id="KW-0812">Transmembrane</keyword>
<feature type="compositionally biased region" description="Basic and acidic residues" evidence="6">
    <location>
        <begin position="258"/>
        <end position="269"/>
    </location>
</feature>
<evidence type="ECO:0000256" key="7">
    <source>
        <dbReference type="SAM" id="Phobius"/>
    </source>
</evidence>
<dbReference type="OrthoDB" id="537032at2759"/>
<dbReference type="PROSITE" id="PS50922">
    <property type="entry name" value="TLC"/>
    <property type="match status" value="1"/>
</dbReference>
<evidence type="ECO:0000313" key="11">
    <source>
        <dbReference type="Proteomes" id="UP000265618"/>
    </source>
</evidence>
<evidence type="ECO:0000256" key="5">
    <source>
        <dbReference type="PROSITE-ProRule" id="PRU00205"/>
    </source>
</evidence>
<feature type="transmembrane region" description="Helical" evidence="7">
    <location>
        <begin position="12"/>
        <end position="33"/>
    </location>
</feature>
<sequence length="281" mass="32191">MMIVSGGGTRRVIPWLAYYFGQYTILYLVGLYIGCGDGIFVDSYEIVFDAPYGGSPWREIYRWYYIMQVSTYVVACLFLAGDSRKGYSDTLVMWLHHGITLAMLVCSYRMQYIRFGVFLACIADFSDVFLELSKLINYTLGEYVSVYSFGIFALSFIGIRVVYYPYMFVPVWKHFSQAGSILDERHPYAFLQGKYTWPVGLVGIYLLFVYWSLQIVKMVYGIVFKNVRGDIRDSGEQQSGWKGANKLDISRPPAAVPLDRDPDTKEKRSVSQPPTGKRKAE</sequence>